<feature type="transmembrane region" description="Helical" evidence="11">
    <location>
        <begin position="156"/>
        <end position="178"/>
    </location>
</feature>
<dbReference type="Proteomes" id="UP000179023">
    <property type="component" value="Unassembled WGS sequence"/>
</dbReference>
<keyword evidence="5 11" id="KW-0812">Transmembrane</keyword>
<dbReference type="PANTHER" id="PTHR42823">
    <property type="entry name" value="ATP SYNTHASE SUBUNIT A, CHLOROPLASTIC"/>
    <property type="match status" value="1"/>
</dbReference>
<dbReference type="GO" id="GO:0042777">
    <property type="term" value="P:proton motive force-driven plasma membrane ATP synthesis"/>
    <property type="evidence" value="ECO:0007669"/>
    <property type="project" value="TreeGrafter"/>
</dbReference>
<evidence type="ECO:0000256" key="7">
    <source>
        <dbReference type="ARBA" id="ARBA00022989"/>
    </source>
</evidence>
<keyword evidence="9 11" id="KW-0472">Membrane</keyword>
<evidence type="ECO:0000256" key="5">
    <source>
        <dbReference type="ARBA" id="ARBA00022692"/>
    </source>
</evidence>
<dbReference type="Pfam" id="PF00119">
    <property type="entry name" value="ATP-synt_A"/>
    <property type="match status" value="1"/>
</dbReference>
<dbReference type="InterPro" id="IPR035908">
    <property type="entry name" value="F0_ATP_A_sf"/>
</dbReference>
<evidence type="ECO:0000256" key="11">
    <source>
        <dbReference type="HAMAP-Rule" id="MF_01393"/>
    </source>
</evidence>
<comment type="similarity">
    <text evidence="2 11 12">Belongs to the ATPase A chain family.</text>
</comment>
<dbReference type="STRING" id="1802270.A3C07_01055"/>
<feature type="transmembrane region" description="Helical" evidence="11">
    <location>
        <begin position="249"/>
        <end position="269"/>
    </location>
</feature>
<comment type="function">
    <text evidence="11 12">Key component of the proton channel; it plays a direct role in the translocation of protons across the membrane.</text>
</comment>
<dbReference type="AlphaFoldDB" id="A0A1G2KMB9"/>
<sequence>MPHISIAAERLFFLFDIPVTNTLLTSWVVGGVLILGAVFLFRKIDLVPAAFQNVIEVFVEWIIGMMESTLDSRQRAEQYFPLVATIFLFILVSNWLGIFPGIGSILVAESRTPVIELSQNVGNKTAEGRDEKAAAGHGSEKSFVPLFRSAASDLNFTLALAVVAVITINVLGAAAIGFRKHLSKYFSLKSPITFFVGILEFISEIAKIISFSFRLFGNVFAGEVLLVITAFLVPYFIPVPFLMLEVFVGFIQALVFAMLTMVFISLATAHH</sequence>
<keyword evidence="10 11" id="KW-0066">ATP synthesis</keyword>
<evidence type="ECO:0000256" key="4">
    <source>
        <dbReference type="ARBA" id="ARBA00022547"/>
    </source>
</evidence>
<feature type="transmembrane region" description="Helical" evidence="11">
    <location>
        <begin position="215"/>
        <end position="237"/>
    </location>
</feature>
<keyword evidence="3 11" id="KW-0813">Transport</keyword>
<dbReference type="GO" id="GO:0046933">
    <property type="term" value="F:proton-transporting ATP synthase activity, rotational mechanism"/>
    <property type="evidence" value="ECO:0007669"/>
    <property type="project" value="UniProtKB-UniRule"/>
</dbReference>
<evidence type="ECO:0000256" key="10">
    <source>
        <dbReference type="ARBA" id="ARBA00023310"/>
    </source>
</evidence>
<dbReference type="SUPFAM" id="SSF81336">
    <property type="entry name" value="F1F0 ATP synthase subunit A"/>
    <property type="match status" value="1"/>
</dbReference>
<dbReference type="CDD" id="cd00310">
    <property type="entry name" value="ATP-synt_Fo_a_6"/>
    <property type="match status" value="1"/>
</dbReference>
<dbReference type="InterPro" id="IPR000568">
    <property type="entry name" value="ATP_synth_F0_asu"/>
</dbReference>
<evidence type="ECO:0000256" key="9">
    <source>
        <dbReference type="ARBA" id="ARBA00023136"/>
    </source>
</evidence>
<evidence type="ECO:0000256" key="6">
    <source>
        <dbReference type="ARBA" id="ARBA00022781"/>
    </source>
</evidence>
<protein>
    <recommendedName>
        <fullName evidence="11 12">ATP synthase subunit a</fullName>
    </recommendedName>
    <alternativeName>
        <fullName evidence="11">ATP synthase F0 sector subunit a</fullName>
    </alternativeName>
    <alternativeName>
        <fullName evidence="11">F-ATPase subunit 6</fullName>
    </alternativeName>
</protein>
<proteinExistence type="inferred from homology"/>
<comment type="caution">
    <text evidence="13">The sequence shown here is derived from an EMBL/GenBank/DDBJ whole genome shotgun (WGS) entry which is preliminary data.</text>
</comment>
<evidence type="ECO:0000256" key="2">
    <source>
        <dbReference type="ARBA" id="ARBA00006810"/>
    </source>
</evidence>
<evidence type="ECO:0000313" key="13">
    <source>
        <dbReference type="EMBL" id="OHA00424.1"/>
    </source>
</evidence>
<evidence type="ECO:0000313" key="14">
    <source>
        <dbReference type="Proteomes" id="UP000179023"/>
    </source>
</evidence>
<feature type="transmembrane region" description="Helical" evidence="11">
    <location>
        <begin position="79"/>
        <end position="102"/>
    </location>
</feature>
<dbReference type="PANTHER" id="PTHR42823:SF3">
    <property type="entry name" value="ATP SYNTHASE SUBUNIT A, CHLOROPLASTIC"/>
    <property type="match status" value="1"/>
</dbReference>
<keyword evidence="4 11" id="KW-0138">CF(0)</keyword>
<keyword evidence="8 11" id="KW-0406">Ion transport</keyword>
<dbReference type="GO" id="GO:0045259">
    <property type="term" value="C:proton-transporting ATP synthase complex"/>
    <property type="evidence" value="ECO:0007669"/>
    <property type="project" value="UniProtKB-KW"/>
</dbReference>
<comment type="subcellular location">
    <subcellularLocation>
        <location evidence="11 12">Cell membrane</location>
        <topology evidence="11 12">Multi-pass membrane protein</topology>
    </subcellularLocation>
    <subcellularLocation>
        <location evidence="1">Membrane</location>
        <topology evidence="1">Multi-pass membrane protein</topology>
    </subcellularLocation>
</comment>
<evidence type="ECO:0000256" key="3">
    <source>
        <dbReference type="ARBA" id="ARBA00022448"/>
    </source>
</evidence>
<evidence type="ECO:0000256" key="12">
    <source>
        <dbReference type="RuleBase" id="RU000483"/>
    </source>
</evidence>
<dbReference type="InterPro" id="IPR023011">
    <property type="entry name" value="ATP_synth_F0_asu_AS"/>
</dbReference>
<dbReference type="PROSITE" id="PS00449">
    <property type="entry name" value="ATPASE_A"/>
    <property type="match status" value="1"/>
</dbReference>
<keyword evidence="7 11" id="KW-1133">Transmembrane helix</keyword>
<dbReference type="HAMAP" id="MF_01393">
    <property type="entry name" value="ATP_synth_a_bact"/>
    <property type="match status" value="1"/>
</dbReference>
<gene>
    <name evidence="11" type="primary">atpB</name>
    <name evidence="13" type="ORF">A3C07_01055</name>
</gene>
<dbReference type="Gene3D" id="1.20.120.220">
    <property type="entry name" value="ATP synthase, F0 complex, subunit A"/>
    <property type="match status" value="1"/>
</dbReference>
<dbReference type="NCBIfam" id="TIGR01131">
    <property type="entry name" value="ATP_synt_6_or_A"/>
    <property type="match status" value="1"/>
</dbReference>
<evidence type="ECO:0000256" key="8">
    <source>
        <dbReference type="ARBA" id="ARBA00023065"/>
    </source>
</evidence>
<organism evidence="13 14">
    <name type="scientific">Candidatus Sungbacteria bacterium RIFCSPHIGHO2_02_FULL_47_11</name>
    <dbReference type="NCBI Taxonomy" id="1802270"/>
    <lineage>
        <taxon>Bacteria</taxon>
        <taxon>Candidatus Sungiibacteriota</taxon>
    </lineage>
</organism>
<dbReference type="GO" id="GO:0005886">
    <property type="term" value="C:plasma membrane"/>
    <property type="evidence" value="ECO:0007669"/>
    <property type="project" value="UniProtKB-SubCell"/>
</dbReference>
<reference evidence="13 14" key="1">
    <citation type="journal article" date="2016" name="Nat. Commun.">
        <title>Thousands of microbial genomes shed light on interconnected biogeochemical processes in an aquifer system.</title>
        <authorList>
            <person name="Anantharaman K."/>
            <person name="Brown C.T."/>
            <person name="Hug L.A."/>
            <person name="Sharon I."/>
            <person name="Castelle C.J."/>
            <person name="Probst A.J."/>
            <person name="Thomas B.C."/>
            <person name="Singh A."/>
            <person name="Wilkins M.J."/>
            <person name="Karaoz U."/>
            <person name="Brodie E.L."/>
            <person name="Williams K.H."/>
            <person name="Hubbard S.S."/>
            <person name="Banfield J.F."/>
        </authorList>
    </citation>
    <scope>NUCLEOTIDE SEQUENCE [LARGE SCALE GENOMIC DNA]</scope>
</reference>
<accession>A0A1G2KMB9</accession>
<name>A0A1G2KMB9_9BACT</name>
<evidence type="ECO:0000256" key="1">
    <source>
        <dbReference type="ARBA" id="ARBA00004141"/>
    </source>
</evidence>
<dbReference type="InterPro" id="IPR045082">
    <property type="entry name" value="ATP_syn_F0_a_bact/chloroplast"/>
</dbReference>
<feature type="transmembrane region" description="Helical" evidence="11">
    <location>
        <begin position="12"/>
        <end position="40"/>
    </location>
</feature>
<keyword evidence="6 11" id="KW-0375">Hydrogen ion transport</keyword>
<dbReference type="EMBL" id="MHQI01000016">
    <property type="protein sequence ID" value="OHA00424.1"/>
    <property type="molecule type" value="Genomic_DNA"/>
</dbReference>
<keyword evidence="11" id="KW-1003">Cell membrane</keyword>